<evidence type="ECO:0000259" key="2">
    <source>
        <dbReference type="Pfam" id="PF10400"/>
    </source>
</evidence>
<dbReference type="PANTHER" id="PTHR43252">
    <property type="entry name" value="TRANSCRIPTIONAL REGULATOR YQJI"/>
    <property type="match status" value="1"/>
</dbReference>
<evidence type="ECO:0000313" key="3">
    <source>
        <dbReference type="EMBL" id="SKA70592.1"/>
    </source>
</evidence>
<dbReference type="GO" id="GO:0003677">
    <property type="term" value="F:DNA binding"/>
    <property type="evidence" value="ECO:0007669"/>
    <property type="project" value="UniProtKB-KW"/>
</dbReference>
<dbReference type="Gene3D" id="6.10.140.190">
    <property type="match status" value="1"/>
</dbReference>
<dbReference type="InterPro" id="IPR005149">
    <property type="entry name" value="Tscrpt_reg_PadR_N"/>
</dbReference>
<dbReference type="AlphaFoldDB" id="A0A1T4W002"/>
<dbReference type="InterPro" id="IPR018309">
    <property type="entry name" value="Tscrpt_reg_PadR_C"/>
</dbReference>
<organism evidence="3 4">
    <name type="scientific">Succinivibrio dextrinosolvens DSM 3072</name>
    <dbReference type="NCBI Taxonomy" id="1123324"/>
    <lineage>
        <taxon>Bacteria</taxon>
        <taxon>Pseudomonadati</taxon>
        <taxon>Pseudomonadota</taxon>
        <taxon>Gammaproteobacteria</taxon>
        <taxon>Aeromonadales</taxon>
        <taxon>Succinivibrionaceae</taxon>
        <taxon>Succinivibrio</taxon>
    </lineage>
</organism>
<keyword evidence="4" id="KW-1185">Reference proteome</keyword>
<dbReference type="Pfam" id="PF10400">
    <property type="entry name" value="Vir_act_alpha_C"/>
    <property type="match status" value="1"/>
</dbReference>
<dbReference type="Proteomes" id="UP000242432">
    <property type="component" value="Unassembled WGS sequence"/>
</dbReference>
<dbReference type="EMBL" id="FUXX01000074">
    <property type="protein sequence ID" value="SKA70592.1"/>
    <property type="molecule type" value="Genomic_DNA"/>
</dbReference>
<dbReference type="RefSeq" id="WP_078929602.1">
    <property type="nucleotide sequence ID" value="NZ_FUXX01000074.1"/>
</dbReference>
<dbReference type="Pfam" id="PF03551">
    <property type="entry name" value="PadR"/>
    <property type="match status" value="1"/>
</dbReference>
<keyword evidence="3" id="KW-0238">DNA-binding</keyword>
<dbReference type="PANTHER" id="PTHR43252:SF6">
    <property type="entry name" value="NEGATIVE TRANSCRIPTION REGULATOR PADR"/>
    <property type="match status" value="1"/>
</dbReference>
<evidence type="ECO:0000259" key="1">
    <source>
        <dbReference type="Pfam" id="PF03551"/>
    </source>
</evidence>
<dbReference type="Gene3D" id="1.10.10.10">
    <property type="entry name" value="Winged helix-like DNA-binding domain superfamily/Winged helix DNA-binding domain"/>
    <property type="match status" value="1"/>
</dbReference>
<proteinExistence type="predicted"/>
<protein>
    <submittedName>
        <fullName evidence="3">DNA-binding transcriptional regulator, PadR family</fullName>
    </submittedName>
</protein>
<evidence type="ECO:0000313" key="4">
    <source>
        <dbReference type="Proteomes" id="UP000242432"/>
    </source>
</evidence>
<dbReference type="InterPro" id="IPR036388">
    <property type="entry name" value="WH-like_DNA-bd_sf"/>
</dbReference>
<reference evidence="4" key="1">
    <citation type="submission" date="2017-02" db="EMBL/GenBank/DDBJ databases">
        <authorList>
            <person name="Varghese N."/>
            <person name="Submissions S."/>
        </authorList>
    </citation>
    <scope>NUCLEOTIDE SEQUENCE [LARGE SCALE GENOMIC DNA]</scope>
    <source>
        <strain evidence="4">DSM 3072</strain>
    </source>
</reference>
<feature type="domain" description="Transcription regulator PadR C-terminal" evidence="2">
    <location>
        <begin position="98"/>
        <end position="177"/>
    </location>
</feature>
<gene>
    <name evidence="3" type="ORF">SAMN02745213_02343</name>
</gene>
<feature type="domain" description="Transcription regulator PadR N-terminal" evidence="1">
    <location>
        <begin position="11"/>
        <end position="84"/>
    </location>
</feature>
<dbReference type="SUPFAM" id="SSF46785">
    <property type="entry name" value="Winged helix' DNA-binding domain"/>
    <property type="match status" value="1"/>
</dbReference>
<sequence length="191" mass="22861">MAQKNLLPLILLGLLRDSKKTGYELKKDFDTEIGEFWSVKHSQIYLELKRLTELGEINAVTGFFGSKVEKTYYEITKFGKERFSKWQCSFQNELAVNKDEFVLKLYFIKDKSDERLGQLLKNQYELHLEKLLHLRQRMKDVFSTIDKDNNYGHYLILNHAIKREEEYTQWLDDSLKYISVGEEKNKREYID</sequence>
<accession>A0A1T4W002</accession>
<dbReference type="InterPro" id="IPR036390">
    <property type="entry name" value="WH_DNA-bd_sf"/>
</dbReference>
<name>A0A1T4W002_9GAMM</name>